<organism evidence="2 3">
    <name type="scientific">Nitrospira defluvii</name>
    <dbReference type="NCBI Taxonomy" id="330214"/>
    <lineage>
        <taxon>Bacteria</taxon>
        <taxon>Pseudomonadati</taxon>
        <taxon>Nitrospirota</taxon>
        <taxon>Nitrospiria</taxon>
        <taxon>Nitrospirales</taxon>
        <taxon>Nitrospiraceae</taxon>
        <taxon>Nitrospira</taxon>
    </lineage>
</organism>
<feature type="chain" id="PRO_5047239057" description="DUF4399 domain-containing protein" evidence="1">
    <location>
        <begin position="25"/>
        <end position="112"/>
    </location>
</feature>
<dbReference type="EMBL" id="CAJNBJ010000016">
    <property type="protein sequence ID" value="CAE6753003.1"/>
    <property type="molecule type" value="Genomic_DNA"/>
</dbReference>
<reference evidence="2 3" key="1">
    <citation type="submission" date="2021-02" db="EMBL/GenBank/DDBJ databases">
        <authorList>
            <person name="Han P."/>
        </authorList>
    </citation>
    <scope>NUCLEOTIDE SEQUENCE [LARGE SCALE GENOMIC DNA]</scope>
    <source>
        <strain evidence="2">Candidatus Nitrospira sp. ZN2</strain>
    </source>
</reference>
<gene>
    <name evidence="2" type="ORF">NSPZN2_30264</name>
</gene>
<sequence>MTRALFLSCSLAVGMTLAVSSWCAAESATTINILSPRNGETVAGTFDIKYEILNAPAGNHAHVYLDGAYQKGFKGTFTHVPKGEHTITVKIADHDHKDTGSATDSITVNVGE</sequence>
<comment type="caution">
    <text evidence="2">The sequence shown here is derived from an EMBL/GenBank/DDBJ whole genome shotgun (WGS) entry which is preliminary data.</text>
</comment>
<proteinExistence type="predicted"/>
<accession>A0ABM8RHH3</accession>
<evidence type="ECO:0000313" key="2">
    <source>
        <dbReference type="EMBL" id="CAE6753003.1"/>
    </source>
</evidence>
<evidence type="ECO:0000313" key="3">
    <source>
        <dbReference type="Proteomes" id="UP000675880"/>
    </source>
</evidence>
<protein>
    <recommendedName>
        <fullName evidence="4">DUF4399 domain-containing protein</fullName>
    </recommendedName>
</protein>
<keyword evidence="3" id="KW-1185">Reference proteome</keyword>
<keyword evidence="1" id="KW-0732">Signal</keyword>
<feature type="signal peptide" evidence="1">
    <location>
        <begin position="1"/>
        <end position="24"/>
    </location>
</feature>
<name>A0ABM8RHH3_9BACT</name>
<evidence type="ECO:0000256" key="1">
    <source>
        <dbReference type="SAM" id="SignalP"/>
    </source>
</evidence>
<dbReference type="RefSeq" id="WP_213042451.1">
    <property type="nucleotide sequence ID" value="NZ_CAJNBJ010000016.1"/>
</dbReference>
<evidence type="ECO:0008006" key="4">
    <source>
        <dbReference type="Google" id="ProtNLM"/>
    </source>
</evidence>
<dbReference type="Proteomes" id="UP000675880">
    <property type="component" value="Unassembled WGS sequence"/>
</dbReference>